<dbReference type="OrthoDB" id="10411838at2759"/>
<dbReference type="AlphaFoldDB" id="A0A9N9LNP6"/>
<organism evidence="2 3">
    <name type="scientific">Hymenoscyphus albidus</name>
    <dbReference type="NCBI Taxonomy" id="595503"/>
    <lineage>
        <taxon>Eukaryota</taxon>
        <taxon>Fungi</taxon>
        <taxon>Dikarya</taxon>
        <taxon>Ascomycota</taxon>
        <taxon>Pezizomycotina</taxon>
        <taxon>Leotiomycetes</taxon>
        <taxon>Helotiales</taxon>
        <taxon>Helotiaceae</taxon>
        <taxon>Hymenoscyphus</taxon>
    </lineage>
</organism>
<protein>
    <submittedName>
        <fullName evidence="2">Uncharacterized protein</fullName>
    </submittedName>
</protein>
<feature type="compositionally biased region" description="Pro residues" evidence="1">
    <location>
        <begin position="276"/>
        <end position="285"/>
    </location>
</feature>
<gene>
    <name evidence="2" type="ORF">HYALB_00009412</name>
</gene>
<feature type="region of interest" description="Disordered" evidence="1">
    <location>
        <begin position="214"/>
        <end position="285"/>
    </location>
</feature>
<sequence>MSSIPPNPSRRATSRSPPPPAKRRGRKKLPAFKPSQLLSEEDQTFVLETPAIEIAAYNRAHDFTGFFVALAALLSCPIFHPPNEDFLKWIILIAVYYRKMRCNQQTTDLERFVVNHFVADESVGAPEEYYGFIREINAAVDAAKLLRGQQTTSKKDQNATSGNLQALIVAWDQYVTDHPESGLSTVAVYESVVPNTRRSKNDASQVKNDWLLEVRQGEHAEEETASAATTTDEEEANQTQIIPSDENIPDSPRPSLEPSTRPPILVFQSPFQSTPTPIPTQPTPS</sequence>
<proteinExistence type="predicted"/>
<evidence type="ECO:0000256" key="1">
    <source>
        <dbReference type="SAM" id="MobiDB-lite"/>
    </source>
</evidence>
<name>A0A9N9LNP6_9HELO</name>
<evidence type="ECO:0000313" key="3">
    <source>
        <dbReference type="Proteomes" id="UP000701801"/>
    </source>
</evidence>
<comment type="caution">
    <text evidence="2">The sequence shown here is derived from an EMBL/GenBank/DDBJ whole genome shotgun (WGS) entry which is preliminary data.</text>
</comment>
<evidence type="ECO:0000313" key="2">
    <source>
        <dbReference type="EMBL" id="CAG8975832.1"/>
    </source>
</evidence>
<dbReference type="EMBL" id="CAJVRM010000152">
    <property type="protein sequence ID" value="CAG8975832.1"/>
    <property type="molecule type" value="Genomic_DNA"/>
</dbReference>
<keyword evidence="3" id="KW-1185">Reference proteome</keyword>
<feature type="region of interest" description="Disordered" evidence="1">
    <location>
        <begin position="1"/>
        <end position="28"/>
    </location>
</feature>
<accession>A0A9N9LNP6</accession>
<dbReference type="Proteomes" id="UP000701801">
    <property type="component" value="Unassembled WGS sequence"/>
</dbReference>
<reference evidence="2" key="1">
    <citation type="submission" date="2021-07" db="EMBL/GenBank/DDBJ databases">
        <authorList>
            <person name="Durling M."/>
        </authorList>
    </citation>
    <scope>NUCLEOTIDE SEQUENCE</scope>
</reference>